<sequence length="107" mass="10972">MPGTDPELVAEINSIEAAIEDEIIDAITEEELPPTLVVPDGGDDPNGGPYKPTDDPLVTPMGGPYKPTGDPVVTPMGGPYKPTGDPAETNGGPYKPTTDEPAAVSTT</sequence>
<organism evidence="2 3">
    <name type="scientific">Saccharothrix lopnurensis</name>
    <dbReference type="NCBI Taxonomy" id="1670621"/>
    <lineage>
        <taxon>Bacteria</taxon>
        <taxon>Bacillati</taxon>
        <taxon>Actinomycetota</taxon>
        <taxon>Actinomycetes</taxon>
        <taxon>Pseudonocardiales</taxon>
        <taxon>Pseudonocardiaceae</taxon>
        <taxon>Saccharothrix</taxon>
    </lineage>
</organism>
<accession>A0ABW1PEV9</accession>
<name>A0ABW1PEV9_9PSEU</name>
<protein>
    <submittedName>
        <fullName evidence="2">Uncharacterized protein</fullName>
    </submittedName>
</protein>
<dbReference type="EMBL" id="JBHSQO010000051">
    <property type="protein sequence ID" value="MFC6093904.1"/>
    <property type="molecule type" value="Genomic_DNA"/>
</dbReference>
<dbReference type="RefSeq" id="WP_380641546.1">
    <property type="nucleotide sequence ID" value="NZ_JBHSQO010000051.1"/>
</dbReference>
<proteinExistence type="predicted"/>
<evidence type="ECO:0000256" key="1">
    <source>
        <dbReference type="SAM" id="MobiDB-lite"/>
    </source>
</evidence>
<comment type="caution">
    <text evidence="2">The sequence shown here is derived from an EMBL/GenBank/DDBJ whole genome shotgun (WGS) entry which is preliminary data.</text>
</comment>
<evidence type="ECO:0000313" key="3">
    <source>
        <dbReference type="Proteomes" id="UP001596220"/>
    </source>
</evidence>
<dbReference type="Proteomes" id="UP001596220">
    <property type="component" value="Unassembled WGS sequence"/>
</dbReference>
<reference evidence="3" key="1">
    <citation type="journal article" date="2019" name="Int. J. Syst. Evol. Microbiol.">
        <title>The Global Catalogue of Microorganisms (GCM) 10K type strain sequencing project: providing services to taxonomists for standard genome sequencing and annotation.</title>
        <authorList>
            <consortium name="The Broad Institute Genomics Platform"/>
            <consortium name="The Broad Institute Genome Sequencing Center for Infectious Disease"/>
            <person name="Wu L."/>
            <person name="Ma J."/>
        </authorList>
    </citation>
    <scope>NUCLEOTIDE SEQUENCE [LARGE SCALE GENOMIC DNA]</scope>
    <source>
        <strain evidence="3">CGMCC 4.7246</strain>
    </source>
</reference>
<evidence type="ECO:0000313" key="2">
    <source>
        <dbReference type="EMBL" id="MFC6093904.1"/>
    </source>
</evidence>
<gene>
    <name evidence="2" type="ORF">ACFP3R_31955</name>
</gene>
<keyword evidence="3" id="KW-1185">Reference proteome</keyword>
<feature type="region of interest" description="Disordered" evidence="1">
    <location>
        <begin position="30"/>
        <end position="107"/>
    </location>
</feature>